<proteinExistence type="predicted"/>
<reference evidence="1 2" key="1">
    <citation type="submission" date="2018-08" db="EMBL/GenBank/DDBJ databases">
        <title>Meiothermus luteus KCTC 52599 genome sequencing project.</title>
        <authorList>
            <person name="Da Costa M.S."/>
            <person name="Albuquerque L."/>
            <person name="Raposo P."/>
            <person name="Froufe H.J.C."/>
            <person name="Barroso C.S."/>
            <person name="Egas C."/>
        </authorList>
    </citation>
    <scope>NUCLEOTIDE SEQUENCE [LARGE SCALE GENOMIC DNA]</scope>
    <source>
        <strain evidence="1 2">KCTC 52599</strain>
    </source>
</reference>
<dbReference type="EMBL" id="QWKZ01000001">
    <property type="protein sequence ID" value="RIH90156.1"/>
    <property type="molecule type" value="Genomic_DNA"/>
</dbReference>
<protein>
    <submittedName>
        <fullName evidence="1">Uncharacterized protein</fullName>
    </submittedName>
</protein>
<organism evidence="1 2">
    <name type="scientific">Meiothermus luteus</name>
    <dbReference type="NCBI Taxonomy" id="2026184"/>
    <lineage>
        <taxon>Bacteria</taxon>
        <taxon>Thermotogati</taxon>
        <taxon>Deinococcota</taxon>
        <taxon>Deinococci</taxon>
        <taxon>Thermales</taxon>
        <taxon>Thermaceae</taxon>
        <taxon>Meiothermus</taxon>
    </lineage>
</organism>
<dbReference type="Proteomes" id="UP000265800">
    <property type="component" value="Unassembled WGS sequence"/>
</dbReference>
<gene>
    <name evidence="1" type="ORF">Mlute_00078</name>
</gene>
<evidence type="ECO:0000313" key="1">
    <source>
        <dbReference type="EMBL" id="RIH90156.1"/>
    </source>
</evidence>
<comment type="caution">
    <text evidence="1">The sequence shown here is derived from an EMBL/GenBank/DDBJ whole genome shotgun (WGS) entry which is preliminary data.</text>
</comment>
<keyword evidence="2" id="KW-1185">Reference proteome</keyword>
<accession>A0A399F3B6</accession>
<evidence type="ECO:0000313" key="2">
    <source>
        <dbReference type="Proteomes" id="UP000265800"/>
    </source>
</evidence>
<name>A0A399F3B6_9DEIN</name>
<sequence length="115" mass="12882">MGSPWGALLGAVPAIARKVQRLGCRRLRLIVDGEVVYWALLVPSEAELEAHARFPGMPRWTLESWLRGLLERFEAGWPQARTVELLGVWPDRVEPVARAFPKAPEGYSSSEETLC</sequence>
<dbReference type="AlphaFoldDB" id="A0A399F3B6"/>